<dbReference type="Pfam" id="PF00550">
    <property type="entry name" value="PP-binding"/>
    <property type="match status" value="1"/>
</dbReference>
<sequence>MADRHPRRVAVTAPDGELTYSELRERAGAVAAGLRAAGVRADTVVPLLAEPSLDLVVGLVAAVTAGGAYLPVDPDTPPKRVRLLLDGLDAPAVLATTATAALVPGATTVLLDDPGDVEGDPGGEPVRDTDLAYVIHTSGSTGTPKGVLVEHRSVLNLFRGTGSRFGFDENDVWTMFHSVAFDFSVWEVWGALLHGGRLVVVPHEVSRNPGRFRALVGAEGVTVLSQTPSALRQFVGTGAPPDKLRLVVLGGERLDVGLLRPWFDRQADDGPEVVNMYGITETTVHASLRRITPADLADPRVSPIGVPLPGLDFHLRGDELYVTGVGVARGYLDRPELTAERFVDLDGERAYRTGDRVRRRDDGEYEYLGRVDDQLKVRGYRIEPAEVEAVLGGHPEVAGCLVGARDHGDGDVRLVAHVVAPPGVGDDPVRWERLRSQLAALVTEALPRHLRPSAYFPVAALPLTRNGKLDRAAVLTGGEVAEGTEGEVDRIWREVLGADAVDHDLDFFDLGGTSLSLLRMFTRVNEHFGTELDLAVLLDGVTVSSLAAAVERATTATKG</sequence>
<dbReference type="GO" id="GO:0043041">
    <property type="term" value="P:amino acid activation for nonribosomal peptide biosynthetic process"/>
    <property type="evidence" value="ECO:0007669"/>
    <property type="project" value="TreeGrafter"/>
</dbReference>
<evidence type="ECO:0000313" key="4">
    <source>
        <dbReference type="EMBL" id="EWC61307.1"/>
    </source>
</evidence>
<dbReference type="PANTHER" id="PTHR45527">
    <property type="entry name" value="NONRIBOSOMAL PEPTIDE SYNTHETASE"/>
    <property type="match status" value="1"/>
</dbReference>
<dbReference type="InterPro" id="IPR020845">
    <property type="entry name" value="AMP-binding_CS"/>
</dbReference>
<dbReference type="InterPro" id="IPR042099">
    <property type="entry name" value="ANL_N_sf"/>
</dbReference>
<dbReference type="GO" id="GO:0005829">
    <property type="term" value="C:cytosol"/>
    <property type="evidence" value="ECO:0007669"/>
    <property type="project" value="TreeGrafter"/>
</dbReference>
<dbReference type="InterPro" id="IPR000873">
    <property type="entry name" value="AMP-dep_synth/lig_dom"/>
</dbReference>
<organism evidence="4 5">
    <name type="scientific">Actinokineospora spheciospongiae</name>
    <dbReference type="NCBI Taxonomy" id="909613"/>
    <lineage>
        <taxon>Bacteria</taxon>
        <taxon>Bacillati</taxon>
        <taxon>Actinomycetota</taxon>
        <taxon>Actinomycetes</taxon>
        <taxon>Pseudonocardiales</taxon>
        <taxon>Pseudonocardiaceae</taxon>
        <taxon>Actinokineospora</taxon>
    </lineage>
</organism>
<dbReference type="STRING" id="909613.UO65_3363"/>
<reference evidence="4 5" key="1">
    <citation type="journal article" date="2014" name="Genome Announc.">
        <title>Draft Genome Sequence of the Antitrypanosomally Active Sponge-Associated Bacterium Actinokineospora sp. Strain EG49.</title>
        <authorList>
            <person name="Harjes J."/>
            <person name="Ryu T."/>
            <person name="Abdelmohsen U.R."/>
            <person name="Moitinho-Silva L."/>
            <person name="Horn H."/>
            <person name="Ravasi T."/>
            <person name="Hentschel U."/>
        </authorList>
    </citation>
    <scope>NUCLEOTIDE SEQUENCE [LARGE SCALE GENOMIC DNA]</scope>
    <source>
        <strain evidence="4 5">EG49</strain>
    </source>
</reference>
<dbReference type="PROSITE" id="PS00455">
    <property type="entry name" value="AMP_BINDING"/>
    <property type="match status" value="1"/>
</dbReference>
<dbReference type="Proteomes" id="UP000019277">
    <property type="component" value="Unassembled WGS sequence"/>
</dbReference>
<dbReference type="Gene3D" id="3.30.300.30">
    <property type="match status" value="1"/>
</dbReference>
<dbReference type="Pfam" id="PF00501">
    <property type="entry name" value="AMP-binding"/>
    <property type="match status" value="1"/>
</dbReference>
<comment type="caution">
    <text evidence="4">The sequence shown here is derived from an EMBL/GenBank/DDBJ whole genome shotgun (WGS) entry which is preliminary data.</text>
</comment>
<dbReference type="AlphaFoldDB" id="W7IWX7"/>
<evidence type="ECO:0000256" key="1">
    <source>
        <dbReference type="ARBA" id="ARBA00022450"/>
    </source>
</evidence>
<dbReference type="Pfam" id="PF13193">
    <property type="entry name" value="AMP-binding_C"/>
    <property type="match status" value="1"/>
</dbReference>
<dbReference type="eggNOG" id="COG1020">
    <property type="taxonomic scope" value="Bacteria"/>
</dbReference>
<dbReference type="SUPFAM" id="SSF56801">
    <property type="entry name" value="Acetyl-CoA synthetase-like"/>
    <property type="match status" value="1"/>
</dbReference>
<evidence type="ECO:0000313" key="5">
    <source>
        <dbReference type="Proteomes" id="UP000019277"/>
    </source>
</evidence>
<proteinExistence type="predicted"/>
<name>W7IWX7_9PSEU</name>
<evidence type="ECO:0000259" key="3">
    <source>
        <dbReference type="PROSITE" id="PS50075"/>
    </source>
</evidence>
<dbReference type="InterPro" id="IPR036736">
    <property type="entry name" value="ACP-like_sf"/>
</dbReference>
<gene>
    <name evidence="4" type="ORF">UO65_3363</name>
</gene>
<keyword evidence="5" id="KW-1185">Reference proteome</keyword>
<dbReference type="SMART" id="SM00823">
    <property type="entry name" value="PKS_PP"/>
    <property type="match status" value="1"/>
</dbReference>
<dbReference type="RefSeq" id="WP_052021252.1">
    <property type="nucleotide sequence ID" value="NZ_AYXG01000118.1"/>
</dbReference>
<dbReference type="InterPro" id="IPR009081">
    <property type="entry name" value="PP-bd_ACP"/>
</dbReference>
<dbReference type="InterPro" id="IPR010071">
    <property type="entry name" value="AA_adenyl_dom"/>
</dbReference>
<accession>W7IWX7</accession>
<dbReference type="SUPFAM" id="SSF47336">
    <property type="entry name" value="ACP-like"/>
    <property type="match status" value="1"/>
</dbReference>
<dbReference type="OrthoDB" id="3243414at2"/>
<dbReference type="InterPro" id="IPR020806">
    <property type="entry name" value="PKS_PP-bd"/>
</dbReference>
<dbReference type="GO" id="GO:0031177">
    <property type="term" value="F:phosphopantetheine binding"/>
    <property type="evidence" value="ECO:0007669"/>
    <property type="project" value="InterPro"/>
</dbReference>
<keyword evidence="1" id="KW-0596">Phosphopantetheine</keyword>
<dbReference type="EMBL" id="AYXG01000118">
    <property type="protein sequence ID" value="EWC61307.1"/>
    <property type="molecule type" value="Genomic_DNA"/>
</dbReference>
<dbReference type="Gene3D" id="1.10.1200.10">
    <property type="entry name" value="ACP-like"/>
    <property type="match status" value="1"/>
</dbReference>
<feature type="domain" description="Carrier" evidence="3">
    <location>
        <begin position="479"/>
        <end position="554"/>
    </location>
</feature>
<dbReference type="NCBIfam" id="TIGR01733">
    <property type="entry name" value="AA-adenyl-dom"/>
    <property type="match status" value="1"/>
</dbReference>
<dbReference type="InterPro" id="IPR045851">
    <property type="entry name" value="AMP-bd_C_sf"/>
</dbReference>
<dbReference type="Gene3D" id="3.40.50.12780">
    <property type="entry name" value="N-terminal domain of ligase-like"/>
    <property type="match status" value="1"/>
</dbReference>
<dbReference type="PATRIC" id="fig|909613.9.peg.3364"/>
<dbReference type="InterPro" id="IPR025110">
    <property type="entry name" value="AMP-bd_C"/>
</dbReference>
<keyword evidence="2" id="KW-0597">Phosphoprotein</keyword>
<dbReference type="PANTHER" id="PTHR45527:SF14">
    <property type="entry name" value="PLIPASTATIN SYNTHASE SUBUNIT B"/>
    <property type="match status" value="1"/>
</dbReference>
<dbReference type="GO" id="GO:0044550">
    <property type="term" value="P:secondary metabolite biosynthetic process"/>
    <property type="evidence" value="ECO:0007669"/>
    <property type="project" value="TreeGrafter"/>
</dbReference>
<evidence type="ECO:0000256" key="2">
    <source>
        <dbReference type="ARBA" id="ARBA00022553"/>
    </source>
</evidence>
<dbReference type="PROSITE" id="PS50075">
    <property type="entry name" value="CARRIER"/>
    <property type="match status" value="1"/>
</dbReference>
<protein>
    <submittedName>
        <fullName evidence="4">Putative non-ribosomal peptide synthetase</fullName>
    </submittedName>
</protein>